<accession>A0A7K1LI06</accession>
<evidence type="ECO:0000313" key="3">
    <source>
        <dbReference type="Proteomes" id="UP000462152"/>
    </source>
</evidence>
<gene>
    <name evidence="2" type="ORF">GMA10_06170</name>
</gene>
<dbReference type="OrthoDB" id="7275924at2"/>
<dbReference type="EMBL" id="WOGT01000002">
    <property type="protein sequence ID" value="MUN54798.1"/>
    <property type="molecule type" value="Genomic_DNA"/>
</dbReference>
<dbReference type="RefSeq" id="WP_129315550.1">
    <property type="nucleotide sequence ID" value="NZ_JBFCQO010000001.1"/>
</dbReference>
<comment type="caution">
    <text evidence="2">The sequence shown here is derived from an EMBL/GenBank/DDBJ whole genome shotgun (WGS) entry which is preliminary data.</text>
</comment>
<sequence length="81" mass="8964">MIPRMASVTIALIVPGVLLITGILLLGSSPAKFLGIPAVLAFMFAMFPFMSLAMWISWRLFDKDADYQLDDVDEQTGEMHS</sequence>
<proteinExistence type="predicted"/>
<evidence type="ECO:0000313" key="2">
    <source>
        <dbReference type="EMBL" id="MUN54798.1"/>
    </source>
</evidence>
<keyword evidence="1" id="KW-0472">Membrane</keyword>
<organism evidence="2 3">
    <name type="scientific">Rothia koreensis</name>
    <dbReference type="NCBI Taxonomy" id="592378"/>
    <lineage>
        <taxon>Bacteria</taxon>
        <taxon>Bacillati</taxon>
        <taxon>Actinomycetota</taxon>
        <taxon>Actinomycetes</taxon>
        <taxon>Micrococcales</taxon>
        <taxon>Micrococcaceae</taxon>
        <taxon>Rothia</taxon>
    </lineage>
</organism>
<feature type="transmembrane region" description="Helical" evidence="1">
    <location>
        <begin position="33"/>
        <end position="58"/>
    </location>
</feature>
<keyword evidence="1" id="KW-0812">Transmembrane</keyword>
<protein>
    <recommendedName>
        <fullName evidence="4">DUF3311 domain-containing protein</fullName>
    </recommendedName>
</protein>
<evidence type="ECO:0008006" key="4">
    <source>
        <dbReference type="Google" id="ProtNLM"/>
    </source>
</evidence>
<dbReference type="AlphaFoldDB" id="A0A7K1LI06"/>
<name>A0A7K1LI06_9MICC</name>
<keyword evidence="1" id="KW-1133">Transmembrane helix</keyword>
<keyword evidence="3" id="KW-1185">Reference proteome</keyword>
<dbReference type="Proteomes" id="UP000462152">
    <property type="component" value="Unassembled WGS sequence"/>
</dbReference>
<reference evidence="2 3" key="1">
    <citation type="submission" date="2019-12" db="EMBL/GenBank/DDBJ databases">
        <authorList>
            <person name="Li J."/>
            <person name="Shi Y."/>
            <person name="Xu G."/>
            <person name="Xiao D."/>
            <person name="Ran X."/>
        </authorList>
    </citation>
    <scope>NUCLEOTIDE SEQUENCE [LARGE SCALE GENOMIC DNA]</scope>
    <source>
        <strain evidence="2 3">JCM 15915</strain>
    </source>
</reference>
<feature type="transmembrane region" description="Helical" evidence="1">
    <location>
        <begin position="6"/>
        <end position="26"/>
    </location>
</feature>
<evidence type="ECO:0000256" key="1">
    <source>
        <dbReference type="SAM" id="Phobius"/>
    </source>
</evidence>